<feature type="transmembrane region" description="Helical" evidence="1">
    <location>
        <begin position="2134"/>
        <end position="2153"/>
    </location>
</feature>
<feature type="transmembrane region" description="Helical" evidence="1">
    <location>
        <begin position="1016"/>
        <end position="1034"/>
    </location>
</feature>
<keyword evidence="1" id="KW-0812">Transmembrane</keyword>
<dbReference type="OrthoDB" id="218745at2"/>
<dbReference type="KEGG" id="ruv:EC9_13380"/>
<feature type="transmembrane region" description="Helical" evidence="1">
    <location>
        <begin position="2084"/>
        <end position="2105"/>
    </location>
</feature>
<evidence type="ECO:0000256" key="2">
    <source>
        <dbReference type="SAM" id="SignalP"/>
    </source>
</evidence>
<feature type="transmembrane region" description="Helical" evidence="1">
    <location>
        <begin position="993"/>
        <end position="1010"/>
    </location>
</feature>
<feature type="chain" id="PRO_5022083018" evidence="2">
    <location>
        <begin position="31"/>
        <end position="2161"/>
    </location>
</feature>
<dbReference type="EMBL" id="CP036261">
    <property type="protein sequence ID" value="QDS87161.1"/>
    <property type="molecule type" value="Genomic_DNA"/>
</dbReference>
<evidence type="ECO:0000313" key="3">
    <source>
        <dbReference type="EMBL" id="QDS87161.1"/>
    </source>
</evidence>
<evidence type="ECO:0000313" key="4">
    <source>
        <dbReference type="Proteomes" id="UP000319557"/>
    </source>
</evidence>
<sequence precursor="true">MIRVGRFPRRLLRATLVGIALVISIASLGAADEPSASDAPPQAKYRQVFIPKRDETKLIPADYEPISHSKLKQALNNLHDSETVADVVPELTQLQLMARYSENALQSIGESFFDFQFQDDAPGKITLSPLNLAVLPTAALTGSTTARLSTSLDGQVTARVSGDQRIDFSWSLQGTQVDPYRTQFAMRLPATGTGLLYLALPEGLEIETMAGAVQVVDPASPTLDGLPLRDDETVYLVELGGGDRVEFSIVKTASAPVLSQVVMREAFGKYQIREDSVAWDFTFDFTWPRENGPLNLVLPNGSVPTSLTIDSMARPYETTLENGQTLLVLDPSDWTDTAASIDHRLQIIGLSAPLKSGWVTLPKIGWRNCQVVMSGSGSTLRLDLAYPIELIDVDTSTDWSITNSSRTDVEESYQFLGSSWDPPLKLFVQRDDSQATATNALRLNIGSDSLQGTWDSFVEYKVAVLEPEGEQETAMRLPTIGPIAMEIEDGWEITSVVVVSSGREADRVGGKIDRLTIWPEPEEIDGKVFHVRVKGRRVLPPQDRVSIPPTFFVRWETIPANEYVMLTASSRIQFRSNQGLQQNRISNKQLPAKIAEIFGDPSVAQCYLAIDSTRTPSIEFDRPASRFDARVDVAAAYHEGRITETFTIGIENVSGKLEELVVRFPEAKQSAIRWTIAASPRNNEDSAGRNSILATRRTTDNGAETWRLRSHDRIDDGTVIVGTREIGESELQIDLPSIPLAFNQRGIIRTDRSVEVVSVSPNIVRIPEPKRMQIEAPLPVLRYDPTVDGQVTIQARKTKVSLPIIQKQQTTVVADASGAERVFVEISPDSSGMVVVQHEPTMRLERAIGEQAELPPEMLRITESTVSCKLATQRSLLLVFTVNRAAQVWGRVWQPPRVQCQNPVLQSDLRLLLGPDSVQWTVDQWPLPTDVPAVDPPAYVVASVSVPLKSADGSLKSGKTMLLLRSETVTGLQFAVAILMVAFGWATGRWRMFGLLGAACLLISVLGVLGNWQIDLLLLAMIPYALGALLASLLTARSVPQSDDESRRDLGSHSLVLRSLICLALTVSWAVAASGQTPPVTHPLLIPTEEDGTPSDKVYIPPTLYKQLLQRESKAFQLSNAHVSSARYIVDIRSNAFVAERDAARVQATIGIENPDLANSVVLAIRQKPFREAIRRIDLLVAGDVIAIRRPTPGNDDKIILQLNGQPNATVRFSLSVPTQIDEATGRRELLLEIPPVLNSQLAVMYDDTVRNVEAVSSQGSVATNSVTQSLSADLGPVETLRVAWRKQNAAPSVPLVNTRRCWYLHLTPHQVSREVQLDFVQPGEGLKVDRVELNFDTTVIPIVTSSSWRLEETRILEGERSELTFVSSNAAADSLRLLWSRPRGDESSETIRLVDIRSAATDESAPEVLVAISAPDDWTIEDPFDSLATVVDANAFLSHWTPRTGPLTKVFGSEYKGPIPFRLRRNEPRQAVADDLHQINLESDRLEINYKVSVQDYTTAGESIRLRIPKNLQVESSILQGESVPHKRLPFDDHDEIVIGWRSSPEPSVELYIKASVPVKLDVPLTVPRIFPSQFTLTSSEFQWSRVSGVAVEWLKQEAFEDLRFDVTGVEQLHAQMFPLTRWNLDVQWLSEPQLPGEFKLQKITPRIESESVTVVSWKERAWSAKAYFDIHVQQGHIDYFSFEVPASWFSEISIDDDLPWIAIPSVNRDSKIILVLPARQAANRYQITIRGGPRSTASESVAVPTVRILETGKHRNFFAVPRRLTNEAIAWKVTSANEIALRPPLARASGVPDDHVTYEANPNFSASLNPVLDLTIEPLVSLATFEYFETSIAAHVRCKWDFVPAGRDLLSLKIPESYKVVTARINDMDADLHLSPQGNLNIQLLYSQLPQQIELLLEVPRRADPNNVDIQVPQVVGVPVQQTWFMVHATANRAPFQNSSNVQPAAAGWIGLPAERLLRAQSESIITCLDTATESLQERTSYELVHWLTPWLNRFEDAVESLTADDAAGDPEIEELRTRMDQLVEQAGVETLVRQALEPTAKVTFTADRFVHVYRADGKNEHPQQIAFEYQAAENFHQFAPLAQGAAILAGLFLLLALIARLLRISDPSLGNLVWLALLGLGVFALCPRPLANVLLAVLAGLAILAMLLMFRRDRTANA</sequence>
<keyword evidence="1" id="KW-0472">Membrane</keyword>
<accession>A0A517LX06</accession>
<feature type="transmembrane region" description="Helical" evidence="1">
    <location>
        <begin position="2112"/>
        <end position="2128"/>
    </location>
</feature>
<feature type="transmembrane region" description="Helical" evidence="1">
    <location>
        <begin position="969"/>
        <end position="986"/>
    </location>
</feature>
<reference evidence="3 4" key="1">
    <citation type="submission" date="2019-02" db="EMBL/GenBank/DDBJ databases">
        <title>Deep-cultivation of Planctomycetes and their phenomic and genomic characterization uncovers novel biology.</title>
        <authorList>
            <person name="Wiegand S."/>
            <person name="Jogler M."/>
            <person name="Boedeker C."/>
            <person name="Pinto D."/>
            <person name="Vollmers J."/>
            <person name="Rivas-Marin E."/>
            <person name="Kohn T."/>
            <person name="Peeters S.H."/>
            <person name="Heuer A."/>
            <person name="Rast P."/>
            <person name="Oberbeckmann S."/>
            <person name="Bunk B."/>
            <person name="Jeske O."/>
            <person name="Meyerdierks A."/>
            <person name="Storesund J.E."/>
            <person name="Kallscheuer N."/>
            <person name="Luecker S."/>
            <person name="Lage O.M."/>
            <person name="Pohl T."/>
            <person name="Merkel B.J."/>
            <person name="Hornburger P."/>
            <person name="Mueller R.-W."/>
            <person name="Bruemmer F."/>
            <person name="Labrenz M."/>
            <person name="Spormann A.M."/>
            <person name="Op den Camp H."/>
            <person name="Overmann J."/>
            <person name="Amann R."/>
            <person name="Jetten M.S.M."/>
            <person name="Mascher T."/>
            <person name="Medema M.H."/>
            <person name="Devos D.P."/>
            <person name="Kaster A.-K."/>
            <person name="Ovreas L."/>
            <person name="Rohde M."/>
            <person name="Galperin M.Y."/>
            <person name="Jogler C."/>
        </authorList>
    </citation>
    <scope>NUCLEOTIDE SEQUENCE [LARGE SCALE GENOMIC DNA]</scope>
    <source>
        <strain evidence="3 4">EC9</strain>
    </source>
</reference>
<keyword evidence="2" id="KW-0732">Signal</keyword>
<keyword evidence="1" id="KW-1133">Transmembrane helix</keyword>
<organism evidence="3 4">
    <name type="scientific">Rosistilla ulvae</name>
    <dbReference type="NCBI Taxonomy" id="1930277"/>
    <lineage>
        <taxon>Bacteria</taxon>
        <taxon>Pseudomonadati</taxon>
        <taxon>Planctomycetota</taxon>
        <taxon>Planctomycetia</taxon>
        <taxon>Pirellulales</taxon>
        <taxon>Pirellulaceae</taxon>
        <taxon>Rosistilla</taxon>
    </lineage>
</organism>
<keyword evidence="4" id="KW-1185">Reference proteome</keyword>
<proteinExistence type="predicted"/>
<dbReference type="RefSeq" id="WP_145343345.1">
    <property type="nucleotide sequence ID" value="NZ_CP036261.1"/>
</dbReference>
<gene>
    <name evidence="3" type="ORF">EC9_13380</name>
</gene>
<feature type="transmembrane region" description="Helical" evidence="1">
    <location>
        <begin position="1055"/>
        <end position="1072"/>
    </location>
</feature>
<name>A0A517LX06_9BACT</name>
<feature type="signal peptide" evidence="2">
    <location>
        <begin position="1"/>
        <end position="30"/>
    </location>
</feature>
<evidence type="ECO:0000256" key="1">
    <source>
        <dbReference type="SAM" id="Phobius"/>
    </source>
</evidence>
<protein>
    <submittedName>
        <fullName evidence="3">Uncharacterized protein</fullName>
    </submittedName>
</protein>
<dbReference type="Proteomes" id="UP000319557">
    <property type="component" value="Chromosome"/>
</dbReference>